<dbReference type="WBParaSite" id="ES5_v2.g28767.t1">
    <property type="protein sequence ID" value="ES5_v2.g28767.t1"/>
    <property type="gene ID" value="ES5_v2.g28767"/>
</dbReference>
<evidence type="ECO:0000313" key="2">
    <source>
        <dbReference type="WBParaSite" id="ES5_v2.g28767.t1"/>
    </source>
</evidence>
<evidence type="ECO:0000313" key="1">
    <source>
        <dbReference type="Proteomes" id="UP000887579"/>
    </source>
</evidence>
<reference evidence="2" key="1">
    <citation type="submission" date="2022-11" db="UniProtKB">
        <authorList>
            <consortium name="WormBaseParasite"/>
        </authorList>
    </citation>
    <scope>IDENTIFICATION</scope>
</reference>
<protein>
    <submittedName>
        <fullName evidence="2">WHEP-TRS domain-containing protein</fullName>
    </submittedName>
</protein>
<dbReference type="Proteomes" id="UP000887579">
    <property type="component" value="Unplaced"/>
</dbReference>
<accession>A0AC34GGE8</accession>
<name>A0AC34GGE8_9BILA</name>
<proteinExistence type="predicted"/>
<sequence length="213" mass="22742">VAENGHPAVFIEIPDGHVKGANDEKKPEKPVKSAKKETTPKQSGSHPSGADIEAQGLLVRELKAKDAKSQETKDAIAKLLELKKQYKEATGQDYKPGAAPTVTSSVPLNKTSDNEALLFAAIETQGNLVREVKAKDSKSQETKDAVAKLLDLKKQYKEATGKDYKPSAAPAAKSSNSVSIQSSKSGDDEASLYAAIETQGNLVREVKSKDPKS</sequence>
<organism evidence="1 2">
    <name type="scientific">Panagrolaimus sp. ES5</name>
    <dbReference type="NCBI Taxonomy" id="591445"/>
    <lineage>
        <taxon>Eukaryota</taxon>
        <taxon>Metazoa</taxon>
        <taxon>Ecdysozoa</taxon>
        <taxon>Nematoda</taxon>
        <taxon>Chromadorea</taxon>
        <taxon>Rhabditida</taxon>
        <taxon>Tylenchina</taxon>
        <taxon>Panagrolaimomorpha</taxon>
        <taxon>Panagrolaimoidea</taxon>
        <taxon>Panagrolaimidae</taxon>
        <taxon>Panagrolaimus</taxon>
    </lineage>
</organism>